<accession>A0ABM0JIG0</accession>
<sequence>MEEEIENLREANMESVSYCDASFTWGVNCGTPSSITSFTFVDVSLDDDSQEQSPFSSHQLSCDGGVQLHQTPEKEPCRLILKSRNPKQHLISGLTVVSESRTLEISSDTDGYLATVRGQKVDTGHDEEHESIRNKGIFVCRCFLKEAYPSLTVKFLSLGSQTSFHIQKLIFNIAQGVLENLSPVQGTVNIKKLKRDVDEMGDCVSDRAKDFLATMEQFEQNKLKSVSAFQTADKSGMTGMMSALLGSGCMGESSAMPEKLLQLFAKLPVVNGKQDAATENGLGSLFSQMYQTDHSKNGSTKENSQMYQMLQAVCGRVTEMRITDAEKHEAQTDESNMSSSNIPTHDEDMNGAVESMQALAREEMSKRIEEVKTEFHGEIQSVKQELQEKIDGVKNELGEKMDMILKLLSETRNVSGGGS</sequence>
<dbReference type="PANTHER" id="PTHR14787:SF1">
    <property type="entry name" value="ATPASE PAAT"/>
    <property type="match status" value="1"/>
</dbReference>
<dbReference type="PANTHER" id="PTHR14787">
    <property type="entry name" value="C10ORF188 FAMILY MEMBER"/>
    <property type="match status" value="1"/>
</dbReference>
<dbReference type="GeneID" id="101855549"/>
<feature type="region of interest" description="Disordered" evidence="2">
    <location>
        <begin position="327"/>
        <end position="347"/>
    </location>
</feature>
<dbReference type="Proteomes" id="UP000694888">
    <property type="component" value="Unplaced"/>
</dbReference>
<feature type="compositionally biased region" description="Polar residues" evidence="2">
    <location>
        <begin position="333"/>
        <end position="343"/>
    </location>
</feature>
<proteinExistence type="predicted"/>
<evidence type="ECO:0000256" key="1">
    <source>
        <dbReference type="SAM" id="Coils"/>
    </source>
</evidence>
<organism evidence="3 4">
    <name type="scientific">Aplysia californica</name>
    <name type="common">California sea hare</name>
    <dbReference type="NCBI Taxonomy" id="6500"/>
    <lineage>
        <taxon>Eukaryota</taxon>
        <taxon>Metazoa</taxon>
        <taxon>Spiralia</taxon>
        <taxon>Lophotrochozoa</taxon>
        <taxon>Mollusca</taxon>
        <taxon>Gastropoda</taxon>
        <taxon>Heterobranchia</taxon>
        <taxon>Euthyneura</taxon>
        <taxon>Tectipleura</taxon>
        <taxon>Aplysiida</taxon>
        <taxon>Aplysioidea</taxon>
        <taxon>Aplysiidae</taxon>
        <taxon>Aplysia</taxon>
    </lineage>
</organism>
<keyword evidence="1" id="KW-0175">Coiled coil</keyword>
<name>A0ABM0JIG0_APLCA</name>
<evidence type="ECO:0000313" key="4">
    <source>
        <dbReference type="RefSeq" id="XP_005094372.2"/>
    </source>
</evidence>
<reference evidence="4" key="1">
    <citation type="submission" date="2025-08" db="UniProtKB">
        <authorList>
            <consortium name="RefSeq"/>
        </authorList>
    </citation>
    <scope>IDENTIFICATION</scope>
</reference>
<dbReference type="RefSeq" id="XP_005094372.2">
    <property type="nucleotide sequence ID" value="XM_005094315.3"/>
</dbReference>
<feature type="coiled-coil region" evidence="1">
    <location>
        <begin position="376"/>
        <end position="403"/>
    </location>
</feature>
<dbReference type="Pfam" id="PF14958">
    <property type="entry name" value="PAAT-like"/>
    <property type="match status" value="1"/>
</dbReference>
<evidence type="ECO:0000256" key="2">
    <source>
        <dbReference type="SAM" id="MobiDB-lite"/>
    </source>
</evidence>
<protein>
    <submittedName>
        <fullName evidence="4">Uncharacterized protein LOC101855549</fullName>
    </submittedName>
</protein>
<keyword evidence="3" id="KW-1185">Reference proteome</keyword>
<evidence type="ECO:0000313" key="3">
    <source>
        <dbReference type="Proteomes" id="UP000694888"/>
    </source>
</evidence>
<gene>
    <name evidence="4" type="primary">LOC101855549</name>
</gene>
<dbReference type="InterPro" id="IPR028043">
    <property type="entry name" value="PAAT-like"/>
</dbReference>